<evidence type="ECO:0000259" key="1">
    <source>
        <dbReference type="Pfam" id="PF06742"/>
    </source>
</evidence>
<dbReference type="Gene3D" id="2.60.40.1610">
    <property type="entry name" value="Domain of unknown function DUF1254"/>
    <property type="match status" value="1"/>
</dbReference>
<dbReference type="Pfam" id="PF06863">
    <property type="entry name" value="DUF1254"/>
    <property type="match status" value="1"/>
</dbReference>
<dbReference type="InterPro" id="IPR010679">
    <property type="entry name" value="DUF1254"/>
</dbReference>
<organism evidence="3 4">
    <name type="scientific">Emiliania huxleyi (strain CCMP1516)</name>
    <dbReference type="NCBI Taxonomy" id="280463"/>
    <lineage>
        <taxon>Eukaryota</taxon>
        <taxon>Haptista</taxon>
        <taxon>Haptophyta</taxon>
        <taxon>Prymnesiophyceae</taxon>
        <taxon>Isochrysidales</taxon>
        <taxon>Noelaerhabdaceae</taxon>
        <taxon>Emiliania</taxon>
    </lineage>
</organism>
<dbReference type="Proteomes" id="UP000013827">
    <property type="component" value="Unassembled WGS sequence"/>
</dbReference>
<dbReference type="GeneID" id="17257574"/>
<dbReference type="SUPFAM" id="SSF160935">
    <property type="entry name" value="VPA0735-like"/>
    <property type="match status" value="1"/>
</dbReference>
<dbReference type="KEGG" id="ehx:EMIHUDRAFT_67408"/>
<feature type="domain" description="DUF1254" evidence="2">
    <location>
        <begin position="45"/>
        <end position="174"/>
    </location>
</feature>
<accession>A0A0D3IJ94</accession>
<dbReference type="InterPro" id="IPR010621">
    <property type="entry name" value="DUF1214"/>
</dbReference>
<evidence type="ECO:0000313" key="3">
    <source>
        <dbReference type="EnsemblProtists" id="EOD11329"/>
    </source>
</evidence>
<reference evidence="4" key="1">
    <citation type="journal article" date="2013" name="Nature">
        <title>Pan genome of the phytoplankton Emiliania underpins its global distribution.</title>
        <authorList>
            <person name="Read B.A."/>
            <person name="Kegel J."/>
            <person name="Klute M.J."/>
            <person name="Kuo A."/>
            <person name="Lefebvre S.C."/>
            <person name="Maumus F."/>
            <person name="Mayer C."/>
            <person name="Miller J."/>
            <person name="Monier A."/>
            <person name="Salamov A."/>
            <person name="Young J."/>
            <person name="Aguilar M."/>
            <person name="Claverie J.M."/>
            <person name="Frickenhaus S."/>
            <person name="Gonzalez K."/>
            <person name="Herman E.K."/>
            <person name="Lin Y.C."/>
            <person name="Napier J."/>
            <person name="Ogata H."/>
            <person name="Sarno A.F."/>
            <person name="Shmutz J."/>
            <person name="Schroeder D."/>
            <person name="de Vargas C."/>
            <person name="Verret F."/>
            <person name="von Dassow P."/>
            <person name="Valentin K."/>
            <person name="Van de Peer Y."/>
            <person name="Wheeler G."/>
            <person name="Dacks J.B."/>
            <person name="Delwiche C.F."/>
            <person name="Dyhrman S.T."/>
            <person name="Glockner G."/>
            <person name="John U."/>
            <person name="Richards T."/>
            <person name="Worden A.Z."/>
            <person name="Zhang X."/>
            <person name="Grigoriev I.V."/>
            <person name="Allen A.E."/>
            <person name="Bidle K."/>
            <person name="Borodovsky M."/>
            <person name="Bowler C."/>
            <person name="Brownlee C."/>
            <person name="Cock J.M."/>
            <person name="Elias M."/>
            <person name="Gladyshev V.N."/>
            <person name="Groth M."/>
            <person name="Guda C."/>
            <person name="Hadaegh A."/>
            <person name="Iglesias-Rodriguez M.D."/>
            <person name="Jenkins J."/>
            <person name="Jones B.M."/>
            <person name="Lawson T."/>
            <person name="Leese F."/>
            <person name="Lindquist E."/>
            <person name="Lobanov A."/>
            <person name="Lomsadze A."/>
            <person name="Malik S.B."/>
            <person name="Marsh M.E."/>
            <person name="Mackinder L."/>
            <person name="Mock T."/>
            <person name="Mueller-Roeber B."/>
            <person name="Pagarete A."/>
            <person name="Parker M."/>
            <person name="Probert I."/>
            <person name="Quesneville H."/>
            <person name="Raines C."/>
            <person name="Rensing S.A."/>
            <person name="Riano-Pachon D.M."/>
            <person name="Richier S."/>
            <person name="Rokitta S."/>
            <person name="Shiraiwa Y."/>
            <person name="Soanes D.M."/>
            <person name="van der Giezen M."/>
            <person name="Wahlund T.M."/>
            <person name="Williams B."/>
            <person name="Wilson W."/>
            <person name="Wolfe G."/>
            <person name="Wurch L.L."/>
        </authorList>
    </citation>
    <scope>NUCLEOTIDE SEQUENCE</scope>
</reference>
<keyword evidence="4" id="KW-1185">Reference proteome</keyword>
<dbReference type="PaxDb" id="2903-EOD11329"/>
<proteinExistence type="predicted"/>
<evidence type="ECO:0000313" key="4">
    <source>
        <dbReference type="Proteomes" id="UP000013827"/>
    </source>
</evidence>
<feature type="domain" description="DUF1214" evidence="1">
    <location>
        <begin position="326"/>
        <end position="435"/>
    </location>
</feature>
<sequence length="451" mass="49819">MASFDVKEIVDEAYLFLYPLVLMDITRLQNCSVDKWDGMGPKAPMNHWGHFRIFPPLTFKEVVRPNFDTLYSITFLDLSDGPIVMHIPDSDGRYYLMPGLDMWTNVFAVPGWRTTGTGAQDVAFCPPGWSGSLPPGVVKSECPTKLVWFIGRTKTDGPPDYDAVHKFQDGMALTSLARWGEPVEAMQVKKLSAPSFVDLKAAPLQQIEKMPGEQFFAYAAELMKDSPPLPTDFSQVSRMRHIGIVPGESFATDGLSGELLAAVKEAPAAGHRAMRMAYAALGAKRAENNGWSMAISPWVFGSFGIEYTQRAMIALVGLGCNQLQDAIYPQLLTDSAGEPLKGGAANKYTVHFDAEQLPPVKAFWSFTLYDADGFAVPNSMQRATLSSWMPLVYNGDGSLDLYFQTASPGDDKENNWLPTPEEKGWNLTLRLYAPERRALNGSWIPPPAVKE</sequence>
<evidence type="ECO:0000259" key="2">
    <source>
        <dbReference type="Pfam" id="PF06863"/>
    </source>
</evidence>
<dbReference type="EnsemblProtists" id="EOD11329">
    <property type="protein sequence ID" value="EOD11329"/>
    <property type="gene ID" value="EMIHUDRAFT_67408"/>
</dbReference>
<dbReference type="PANTHER" id="PTHR36509">
    <property type="entry name" value="BLL3101 PROTEIN"/>
    <property type="match status" value="1"/>
</dbReference>
<reference evidence="3" key="2">
    <citation type="submission" date="2024-10" db="UniProtKB">
        <authorList>
            <consortium name="EnsemblProtists"/>
        </authorList>
    </citation>
    <scope>IDENTIFICATION</scope>
</reference>
<dbReference type="HOGENOM" id="CLU_027269_1_1_1"/>
<dbReference type="Gene3D" id="2.60.120.600">
    <property type="entry name" value="Domain of unknown function DUF1214, C-terminal domain"/>
    <property type="match status" value="1"/>
</dbReference>
<evidence type="ECO:0008006" key="5">
    <source>
        <dbReference type="Google" id="ProtNLM"/>
    </source>
</evidence>
<dbReference type="eggNOG" id="ENOG502SNN5">
    <property type="taxonomic scope" value="Eukaryota"/>
</dbReference>
<dbReference type="AlphaFoldDB" id="A0A0D3IJ94"/>
<protein>
    <recommendedName>
        <fullName evidence="5">DUF1254 domain-containing protein</fullName>
    </recommendedName>
</protein>
<dbReference type="Pfam" id="PF06742">
    <property type="entry name" value="DUF1214"/>
    <property type="match status" value="1"/>
</dbReference>
<name>A0A0D3IJ94_EMIH1</name>
<dbReference type="RefSeq" id="XP_005763758.1">
    <property type="nucleotide sequence ID" value="XM_005763701.1"/>
</dbReference>
<dbReference type="PANTHER" id="PTHR36509:SF2">
    <property type="entry name" value="BLL3101 PROTEIN"/>
    <property type="match status" value="1"/>
</dbReference>
<dbReference type="InterPro" id="IPR037050">
    <property type="entry name" value="DUF1254_sf"/>
</dbReference>
<dbReference type="InterPro" id="IPR037049">
    <property type="entry name" value="DUF1214_C_sf"/>
</dbReference>
<dbReference type="OMA" id="PPVRGFW"/>